<dbReference type="AlphaFoldDB" id="A0A1X2GR25"/>
<organism evidence="2 3">
    <name type="scientific">Hesseltinella vesiculosa</name>
    <dbReference type="NCBI Taxonomy" id="101127"/>
    <lineage>
        <taxon>Eukaryota</taxon>
        <taxon>Fungi</taxon>
        <taxon>Fungi incertae sedis</taxon>
        <taxon>Mucoromycota</taxon>
        <taxon>Mucoromycotina</taxon>
        <taxon>Mucoromycetes</taxon>
        <taxon>Mucorales</taxon>
        <taxon>Cunninghamellaceae</taxon>
        <taxon>Hesseltinella</taxon>
    </lineage>
</organism>
<evidence type="ECO:0008006" key="4">
    <source>
        <dbReference type="Google" id="ProtNLM"/>
    </source>
</evidence>
<evidence type="ECO:0000313" key="3">
    <source>
        <dbReference type="Proteomes" id="UP000242146"/>
    </source>
</evidence>
<dbReference type="STRING" id="101127.A0A1X2GR25"/>
<feature type="compositionally biased region" description="Low complexity" evidence="1">
    <location>
        <begin position="340"/>
        <end position="368"/>
    </location>
</feature>
<evidence type="ECO:0000256" key="1">
    <source>
        <dbReference type="SAM" id="MobiDB-lite"/>
    </source>
</evidence>
<feature type="compositionally biased region" description="Pro residues" evidence="1">
    <location>
        <begin position="374"/>
        <end position="383"/>
    </location>
</feature>
<gene>
    <name evidence="2" type="ORF">DM01DRAFT_1405116</name>
</gene>
<comment type="caution">
    <text evidence="2">The sequence shown here is derived from an EMBL/GenBank/DDBJ whole genome shotgun (WGS) entry which is preliminary data.</text>
</comment>
<reference evidence="2 3" key="1">
    <citation type="submission" date="2016-07" db="EMBL/GenBank/DDBJ databases">
        <title>Pervasive Adenine N6-methylation of Active Genes in Fungi.</title>
        <authorList>
            <consortium name="DOE Joint Genome Institute"/>
            <person name="Mondo S.J."/>
            <person name="Dannebaum R.O."/>
            <person name="Kuo R.C."/>
            <person name="Labutti K."/>
            <person name="Haridas S."/>
            <person name="Kuo A."/>
            <person name="Salamov A."/>
            <person name="Ahrendt S.R."/>
            <person name="Lipzen A."/>
            <person name="Sullivan W."/>
            <person name="Andreopoulos W.B."/>
            <person name="Clum A."/>
            <person name="Lindquist E."/>
            <person name="Daum C."/>
            <person name="Ramamoorthy G.K."/>
            <person name="Gryganskyi A."/>
            <person name="Culley D."/>
            <person name="Magnuson J.K."/>
            <person name="James T.Y."/>
            <person name="O'Malley M.A."/>
            <person name="Stajich J.E."/>
            <person name="Spatafora J.W."/>
            <person name="Visel A."/>
            <person name="Grigoriev I.V."/>
        </authorList>
    </citation>
    <scope>NUCLEOTIDE SEQUENCE [LARGE SCALE GENOMIC DNA]</scope>
    <source>
        <strain evidence="2 3">NRRL 3301</strain>
    </source>
</reference>
<protein>
    <recommendedName>
        <fullName evidence="4">TFIIB-type domain-containing protein</fullName>
    </recommendedName>
</protein>
<evidence type="ECO:0000313" key="2">
    <source>
        <dbReference type="EMBL" id="ORX59597.1"/>
    </source>
</evidence>
<feature type="region of interest" description="Disordered" evidence="1">
    <location>
        <begin position="407"/>
        <end position="448"/>
    </location>
</feature>
<keyword evidence="3" id="KW-1185">Reference proteome</keyword>
<feature type="compositionally biased region" description="Basic and acidic residues" evidence="1">
    <location>
        <begin position="417"/>
        <end position="433"/>
    </location>
</feature>
<sequence length="558" mass="61980">MASQCPACQSTQITPDGKHEGCCKHCGLIFEWSPPAIDPPAAQICQGSSQTNNRMPLANSRSNLYNLVLQFAAQYQLRDDERLFLEDLIFEYINHSHAVHIQADLELVLSLIYLVCLQYRSSTLFELCRLHHANHGRSLRIAERAKTIFYGKLHVPSITASTVLERCMLTEYPKLASSNTWWKLRKSIARPKAKQRVTDRQLPPLPLANSVVSRRASRLLDMADHKGLVAGRKLQPLVCAALLIATFAERLHQAKDAAIPSPLALVWANISSLFTNASADSLKSRYNELVAMLDDYSSTVPWMNSESSLHHLDDILVLNQALSRSLQDADIASLSSSQTSQAALSNPPAAATPPAVATASPSPLAASTRQHPSDLPPPSPTPPAVLTAPTPPTTACTQHAKLAMSRASLVRPAQRRKVTDHQDTPTKLKRDDLVQDTPSPSTCPLDHPSFRLLQEKSPAFVKWEALRSRRTKQLADIRNHACPPSIPLDNVASMLKQLWQAGWSLQSLTSMSDKEITAHHYCLHARTRHHDDYTRDMDRDLDDHDLSALETWAYLEHS</sequence>
<dbReference type="EMBL" id="MCGT01000005">
    <property type="protein sequence ID" value="ORX59597.1"/>
    <property type="molecule type" value="Genomic_DNA"/>
</dbReference>
<feature type="compositionally biased region" description="Low complexity" evidence="1">
    <location>
        <begin position="384"/>
        <end position="394"/>
    </location>
</feature>
<dbReference type="Proteomes" id="UP000242146">
    <property type="component" value="Unassembled WGS sequence"/>
</dbReference>
<name>A0A1X2GR25_9FUNG</name>
<feature type="region of interest" description="Disordered" evidence="1">
    <location>
        <begin position="340"/>
        <end position="394"/>
    </location>
</feature>
<proteinExistence type="predicted"/>
<accession>A0A1X2GR25</accession>